<proteinExistence type="predicted"/>
<keyword evidence="3" id="KW-1185">Reference proteome</keyword>
<name>A0A1L8QXN1_9ENTE</name>
<evidence type="ECO:0000313" key="3">
    <source>
        <dbReference type="Proteomes" id="UP000182149"/>
    </source>
</evidence>
<reference evidence="2 3" key="1">
    <citation type="submission" date="2014-12" db="EMBL/GenBank/DDBJ databases">
        <title>Draft genome sequences of 29 type strains of Enterococci.</title>
        <authorList>
            <person name="Zhong Z."/>
            <person name="Sun Z."/>
            <person name="Liu W."/>
            <person name="Zhang W."/>
            <person name="Zhang H."/>
        </authorList>
    </citation>
    <scope>NUCLEOTIDE SEQUENCE [LARGE SCALE GENOMIC DNA]</scope>
    <source>
        <strain evidence="2 3">DSM 17690</strain>
    </source>
</reference>
<feature type="compositionally biased region" description="Acidic residues" evidence="1">
    <location>
        <begin position="34"/>
        <end position="47"/>
    </location>
</feature>
<feature type="region of interest" description="Disordered" evidence="1">
    <location>
        <begin position="1"/>
        <end position="54"/>
    </location>
</feature>
<comment type="caution">
    <text evidence="2">The sequence shown here is derived from an EMBL/GenBank/DDBJ whole genome shotgun (WGS) entry which is preliminary data.</text>
</comment>
<dbReference type="Proteomes" id="UP000182149">
    <property type="component" value="Unassembled WGS sequence"/>
</dbReference>
<accession>A0A1L8QXN1</accession>
<organism evidence="2 3">
    <name type="scientific">Enterococcus aquimarinus</name>
    <dbReference type="NCBI Taxonomy" id="328396"/>
    <lineage>
        <taxon>Bacteria</taxon>
        <taxon>Bacillati</taxon>
        <taxon>Bacillota</taxon>
        <taxon>Bacilli</taxon>
        <taxon>Lactobacillales</taxon>
        <taxon>Enterococcaceae</taxon>
        <taxon>Enterococcus</taxon>
    </lineage>
</organism>
<dbReference type="AlphaFoldDB" id="A0A1L8QXN1"/>
<evidence type="ECO:0000256" key="1">
    <source>
        <dbReference type="SAM" id="MobiDB-lite"/>
    </source>
</evidence>
<dbReference type="STRING" id="328396.RU93_GL000193"/>
<gene>
    <name evidence="2" type="ORF">RU93_GL000193</name>
</gene>
<protein>
    <submittedName>
        <fullName evidence="2">Uncharacterized protein</fullName>
    </submittedName>
</protein>
<feature type="compositionally biased region" description="Basic and acidic residues" evidence="1">
    <location>
        <begin position="1"/>
        <end position="33"/>
    </location>
</feature>
<dbReference type="EMBL" id="JXKD01000001">
    <property type="protein sequence ID" value="OJG12263.1"/>
    <property type="molecule type" value="Genomic_DNA"/>
</dbReference>
<sequence length="81" mass="9451">MMPDSTERLNKLAEETREERPFAKLDKMEKELNLDESPDVDLEDAEVNPEHPKKKVFLDEEAIIELTATQQQAKFNNQPPR</sequence>
<evidence type="ECO:0000313" key="2">
    <source>
        <dbReference type="EMBL" id="OJG12263.1"/>
    </source>
</evidence>